<dbReference type="Proteomes" id="UP000053831">
    <property type="component" value="Unassembled WGS sequence"/>
</dbReference>
<reference evidence="12 13" key="1">
    <citation type="submission" date="2015-07" db="EMBL/GenBank/DDBJ databases">
        <title>The genome of the fungus Escovopsis weberi, a specialized disease agent of ant agriculture.</title>
        <authorList>
            <person name="de Man T.J."/>
            <person name="Stajich J.E."/>
            <person name="Kubicek C.P."/>
            <person name="Chenthamara K."/>
            <person name="Atanasova L."/>
            <person name="Druzhinina I.S."/>
            <person name="Birnbaum S."/>
            <person name="Barribeau S.M."/>
            <person name="Teiling C."/>
            <person name="Suen G."/>
            <person name="Currie C."/>
            <person name="Gerardo N.M."/>
        </authorList>
    </citation>
    <scope>NUCLEOTIDE SEQUENCE [LARGE SCALE GENOMIC DNA]</scope>
</reference>
<evidence type="ECO:0000313" key="12">
    <source>
        <dbReference type="EMBL" id="KOS17327.1"/>
    </source>
</evidence>
<dbReference type="GO" id="GO:0008312">
    <property type="term" value="F:7S RNA binding"/>
    <property type="evidence" value="ECO:0007669"/>
    <property type="project" value="InterPro"/>
</dbReference>
<evidence type="ECO:0000256" key="9">
    <source>
        <dbReference type="PIRNR" id="PIRNR038922"/>
    </source>
</evidence>
<dbReference type="Pfam" id="PF17004">
    <property type="entry name" value="SRP_TPR_like"/>
    <property type="match status" value="1"/>
</dbReference>
<dbReference type="EMBL" id="LGSR01000026">
    <property type="protein sequence ID" value="KOS17327.1"/>
    <property type="molecule type" value="Genomic_DNA"/>
</dbReference>
<dbReference type="PIRSF" id="PIRSF038922">
    <property type="entry name" value="SRP72"/>
    <property type="match status" value="1"/>
</dbReference>
<gene>
    <name evidence="12" type="ORF">ESCO_006365</name>
</gene>
<evidence type="ECO:0000256" key="5">
    <source>
        <dbReference type="ARBA" id="ARBA00022490"/>
    </source>
</evidence>
<dbReference type="InterPro" id="IPR011990">
    <property type="entry name" value="TPR-like_helical_dom_sf"/>
</dbReference>
<evidence type="ECO:0000256" key="7">
    <source>
        <dbReference type="ARBA" id="ARBA00023135"/>
    </source>
</evidence>
<evidence type="ECO:0000256" key="2">
    <source>
        <dbReference type="ARBA" id="ARBA00004496"/>
    </source>
</evidence>
<proteinExistence type="inferred from homology"/>
<dbReference type="OrthoDB" id="5421607at2759"/>
<dbReference type="AlphaFoldDB" id="A0A0M8MUZ3"/>
<dbReference type="PANTHER" id="PTHR14094">
    <property type="entry name" value="SIGNAL RECOGNITION PARTICLE 72"/>
    <property type="match status" value="1"/>
</dbReference>
<keyword evidence="6" id="KW-0256">Endoplasmic reticulum</keyword>
<name>A0A0M8MUZ3_ESCWE</name>
<dbReference type="GO" id="GO:0043022">
    <property type="term" value="F:ribosome binding"/>
    <property type="evidence" value="ECO:0007669"/>
    <property type="project" value="TreeGrafter"/>
</dbReference>
<dbReference type="Pfam" id="PF08492">
    <property type="entry name" value="SRP72"/>
    <property type="match status" value="1"/>
</dbReference>
<dbReference type="InterPro" id="IPR013699">
    <property type="entry name" value="Signal_recog_part_SRP72_RNA-bd"/>
</dbReference>
<evidence type="ECO:0000259" key="11">
    <source>
        <dbReference type="Pfam" id="PF08492"/>
    </source>
</evidence>
<evidence type="ECO:0000313" key="13">
    <source>
        <dbReference type="Proteomes" id="UP000053831"/>
    </source>
</evidence>
<feature type="domain" description="Signal recognition particle SRP72 subunit RNA-binding" evidence="11">
    <location>
        <begin position="554"/>
        <end position="607"/>
    </location>
</feature>
<evidence type="ECO:0000256" key="1">
    <source>
        <dbReference type="ARBA" id="ARBA00004240"/>
    </source>
</evidence>
<evidence type="ECO:0000256" key="8">
    <source>
        <dbReference type="ARBA" id="ARBA00023274"/>
    </source>
</evidence>
<sequence length="659" mass="70181">MPSDPRAALSSLLRAADIEDHEEIIKAANVAIKADPADDAAKHTKVVALLKLDRFDDALRLIDGHGTQLQGLCALEKAYALYKVGKLAEADALIKATGLEKRSMRHIAAQVAYRAERFQEARNIYSQMLDSDPAIEASDLKINAIAAAAQADWHRSSADSSLVPAQETAETFEACYNLASGEIARGNLGHAANLLHRAAILCDNSDELSDEEKQSELRPIRAQQAFILAKQGKFEEALGVYQSLGPVTENDGKDFEIIARSNLLVLESAGGNPYLRQRKNEALAPLLPAGKLFTNQKETLQKNKLVIDLEAKKVNGVRNRTGLILGETQDPTLGAFHNSISALHAAAEIDGLSDREALRKLQLLATKRPKDVGLVLTIIQIQVQQQQLGSALSVLEAFLARLESSPDAADQDARFGPGIVALAVSLYRAQQRAAAAKSELIKAARHWQTRPAASVSTLLLGAGVELMRSSNAEDLALAGSSFEKLFAEKRGSGIASAGLVASLAAASGASSASSSELAQHSAQLPPVEDLVAGIDVDQLLAAGVASGSSAQVSRKRAAAEAAAAADEPSERPAQKRRKRKLPKGYVEGKTPDPERWLPLRDRSSYRPKGRKGKKKAAESTQGGFVKEEETLELVGGGGVKVEKSSGGSAASKKKKKGKK</sequence>
<keyword evidence="8 9" id="KW-0687">Ribonucleoprotein</keyword>
<evidence type="ECO:0000256" key="3">
    <source>
        <dbReference type="ARBA" id="ARBA00007676"/>
    </source>
</evidence>
<keyword evidence="5 9" id="KW-0963">Cytoplasm</keyword>
<comment type="function">
    <text evidence="9">Component of the signal recognition particle (SRP) complex, a ribonucleoprotein complex that mediates the cotranslational targeting of secretory and membrane proteins to the endoplasmic reticulum (ER).</text>
</comment>
<evidence type="ECO:0000256" key="6">
    <source>
        <dbReference type="ARBA" id="ARBA00022824"/>
    </source>
</evidence>
<accession>A0A0M8MUZ3</accession>
<comment type="caution">
    <text evidence="12">The sequence shown here is derived from an EMBL/GenBank/DDBJ whole genome shotgun (WGS) entry which is preliminary data.</text>
</comment>
<organism evidence="12 13">
    <name type="scientific">Escovopsis weberi</name>
    <dbReference type="NCBI Taxonomy" id="150374"/>
    <lineage>
        <taxon>Eukaryota</taxon>
        <taxon>Fungi</taxon>
        <taxon>Dikarya</taxon>
        <taxon>Ascomycota</taxon>
        <taxon>Pezizomycotina</taxon>
        <taxon>Sordariomycetes</taxon>
        <taxon>Hypocreomycetidae</taxon>
        <taxon>Hypocreales</taxon>
        <taxon>Hypocreaceae</taxon>
        <taxon>Escovopsis</taxon>
    </lineage>
</organism>
<evidence type="ECO:0000256" key="4">
    <source>
        <dbReference type="ARBA" id="ARBA00018350"/>
    </source>
</evidence>
<dbReference type="InterPro" id="IPR031545">
    <property type="entry name" value="SRP72_TPR-like"/>
</dbReference>
<dbReference type="Gene3D" id="1.25.40.10">
    <property type="entry name" value="Tetratricopeptide repeat domain"/>
    <property type="match status" value="1"/>
</dbReference>
<dbReference type="SUPFAM" id="SSF48452">
    <property type="entry name" value="TPR-like"/>
    <property type="match status" value="1"/>
</dbReference>
<feature type="compositionally biased region" description="Basic residues" evidence="10">
    <location>
        <begin position="605"/>
        <end position="614"/>
    </location>
</feature>
<dbReference type="GO" id="GO:0005783">
    <property type="term" value="C:endoplasmic reticulum"/>
    <property type="evidence" value="ECO:0007669"/>
    <property type="project" value="UniProtKB-SubCell"/>
</dbReference>
<comment type="similarity">
    <text evidence="3 9">Belongs to the SRP72 family.</text>
</comment>
<feature type="region of interest" description="Disordered" evidence="10">
    <location>
        <begin position="561"/>
        <end position="659"/>
    </location>
</feature>
<dbReference type="InterPro" id="IPR026270">
    <property type="entry name" value="SRP72"/>
</dbReference>
<dbReference type="GO" id="GO:0006614">
    <property type="term" value="P:SRP-dependent cotranslational protein targeting to membrane"/>
    <property type="evidence" value="ECO:0007669"/>
    <property type="project" value="UniProtKB-UniRule"/>
</dbReference>
<dbReference type="FunFam" id="1.25.40.10:FF:000512">
    <property type="entry name" value="Signal recognition particle subunit SRP72"/>
    <property type="match status" value="1"/>
</dbReference>
<dbReference type="PANTHER" id="PTHR14094:SF9">
    <property type="entry name" value="SIGNAL RECOGNITION PARTICLE SUBUNIT SRP72"/>
    <property type="match status" value="1"/>
</dbReference>
<comment type="subcellular location">
    <subcellularLocation>
        <location evidence="2 9">Cytoplasm</location>
    </subcellularLocation>
    <subcellularLocation>
        <location evidence="1">Endoplasmic reticulum</location>
    </subcellularLocation>
</comment>
<protein>
    <recommendedName>
        <fullName evidence="4 9">Signal recognition particle subunit SRP72</fullName>
    </recommendedName>
</protein>
<dbReference type="STRING" id="150374.A0A0M8MUZ3"/>
<feature type="compositionally biased region" description="Basic and acidic residues" evidence="10">
    <location>
        <begin position="589"/>
        <end position="604"/>
    </location>
</feature>
<dbReference type="GO" id="GO:0005786">
    <property type="term" value="C:signal recognition particle, endoplasmic reticulum targeting"/>
    <property type="evidence" value="ECO:0007669"/>
    <property type="project" value="UniProtKB-UniRule"/>
</dbReference>
<evidence type="ECO:0000256" key="10">
    <source>
        <dbReference type="SAM" id="MobiDB-lite"/>
    </source>
</evidence>
<keyword evidence="13" id="KW-1185">Reference proteome</keyword>
<keyword evidence="7 9" id="KW-0733">Signal recognition particle</keyword>